<sequence>MRAAQVQHLIAAQPHAVGTIVERMADEPQVGGEREPLDRLPLRRDRRRMARTAGEGIAARGRAGGAIRSLGQCIDSGKLQPFGQPQTGFSLQPESTGAGAVVVSSVGAPGADARTDHEAALEHDLVARVPAESRQRQPRAMAAHHAIKGQSRIIAARPFRAQFGVAIVGQELEQAGRHVPFAIAGGQSQIAPEVIGGIRSQAPLATELAVLVAPEANGEVQRAFVVIELCEQRADAGGARRVEQGGEAQPLVVRAKLHLPAIGDPAPLSAQLDPLSGASGGIAGIAAESGIVVLPFCLGCGIARP</sequence>
<organism evidence="1 2">
    <name type="scientific">Alteraurantiacibacter buctensis</name>
    <dbReference type="NCBI Taxonomy" id="1503981"/>
    <lineage>
        <taxon>Bacteria</taxon>
        <taxon>Pseudomonadati</taxon>
        <taxon>Pseudomonadota</taxon>
        <taxon>Alphaproteobacteria</taxon>
        <taxon>Sphingomonadales</taxon>
        <taxon>Erythrobacteraceae</taxon>
        <taxon>Alteraurantiacibacter</taxon>
    </lineage>
</organism>
<dbReference type="EMBL" id="WTYV01000003">
    <property type="protein sequence ID" value="MXO71887.1"/>
    <property type="molecule type" value="Genomic_DNA"/>
</dbReference>
<reference evidence="1 2" key="1">
    <citation type="submission" date="2019-12" db="EMBL/GenBank/DDBJ databases">
        <title>Genomic-based taxomic classification of the family Erythrobacteraceae.</title>
        <authorList>
            <person name="Xu L."/>
        </authorList>
    </citation>
    <scope>NUCLEOTIDE SEQUENCE [LARGE SCALE GENOMIC DNA]</scope>
    <source>
        <strain evidence="1 2">M0322</strain>
    </source>
</reference>
<evidence type="ECO:0000313" key="1">
    <source>
        <dbReference type="EMBL" id="MXO71887.1"/>
    </source>
</evidence>
<evidence type="ECO:0000313" key="2">
    <source>
        <dbReference type="Proteomes" id="UP000466966"/>
    </source>
</evidence>
<gene>
    <name evidence="1" type="ORF">GRI99_09595</name>
</gene>
<accession>A0A844Z0I1</accession>
<name>A0A844Z0I1_9SPHN</name>
<comment type="caution">
    <text evidence="1">The sequence shown here is derived from an EMBL/GenBank/DDBJ whole genome shotgun (WGS) entry which is preliminary data.</text>
</comment>
<dbReference type="Proteomes" id="UP000466966">
    <property type="component" value="Unassembled WGS sequence"/>
</dbReference>
<dbReference type="AlphaFoldDB" id="A0A844Z0I1"/>
<protein>
    <submittedName>
        <fullName evidence="1">Uncharacterized protein</fullName>
    </submittedName>
</protein>
<keyword evidence="2" id="KW-1185">Reference proteome</keyword>
<proteinExistence type="predicted"/>